<protein>
    <submittedName>
        <fullName evidence="7">Aldehyde dehydrogenase family protein</fullName>
    </submittedName>
</protein>
<evidence type="ECO:0000256" key="4">
    <source>
        <dbReference type="PROSITE-ProRule" id="PRU10007"/>
    </source>
</evidence>
<comment type="caution">
    <text evidence="7">The sequence shown here is derived from an EMBL/GenBank/DDBJ whole genome shotgun (WGS) entry which is preliminary data.</text>
</comment>
<dbReference type="InterPro" id="IPR029510">
    <property type="entry name" value="Ald_DH_CS_GLU"/>
</dbReference>
<gene>
    <name evidence="7" type="ORF">P4T90_00195</name>
</gene>
<evidence type="ECO:0000313" key="8">
    <source>
        <dbReference type="Proteomes" id="UP001341444"/>
    </source>
</evidence>
<dbReference type="InterPro" id="IPR015590">
    <property type="entry name" value="Aldehyde_DH_dom"/>
</dbReference>
<dbReference type="SUPFAM" id="SSF53720">
    <property type="entry name" value="ALDH-like"/>
    <property type="match status" value="1"/>
</dbReference>
<comment type="similarity">
    <text evidence="1 5">Belongs to the aldehyde dehydrogenase family.</text>
</comment>
<evidence type="ECO:0000256" key="2">
    <source>
        <dbReference type="ARBA" id="ARBA00023002"/>
    </source>
</evidence>
<dbReference type="InterPro" id="IPR016163">
    <property type="entry name" value="Ald_DH_C"/>
</dbReference>
<dbReference type="InterPro" id="IPR016161">
    <property type="entry name" value="Ald_DH/histidinol_DH"/>
</dbReference>
<evidence type="ECO:0000256" key="5">
    <source>
        <dbReference type="RuleBase" id="RU003345"/>
    </source>
</evidence>
<dbReference type="PANTHER" id="PTHR42986">
    <property type="entry name" value="BENZALDEHYDE DEHYDROGENASE YFMT"/>
    <property type="match status" value="1"/>
</dbReference>
<dbReference type="Pfam" id="PF00171">
    <property type="entry name" value="Aldedh"/>
    <property type="match status" value="1"/>
</dbReference>
<reference evidence="7 8" key="1">
    <citation type="submission" date="2023-03" db="EMBL/GenBank/DDBJ databases">
        <title>Bacillus Genome Sequencing.</title>
        <authorList>
            <person name="Dunlap C."/>
        </authorList>
    </citation>
    <scope>NUCLEOTIDE SEQUENCE [LARGE SCALE GENOMIC DNA]</scope>
    <source>
        <strain evidence="7 8">B-23453</strain>
    </source>
</reference>
<dbReference type="PANTHER" id="PTHR42986:SF1">
    <property type="entry name" value="BENZALDEHYDE DEHYDROGENASE YFMT"/>
    <property type="match status" value="1"/>
</dbReference>
<proteinExistence type="inferred from homology"/>
<dbReference type="Gene3D" id="3.40.309.10">
    <property type="entry name" value="Aldehyde Dehydrogenase, Chain A, domain 2"/>
    <property type="match status" value="1"/>
</dbReference>
<evidence type="ECO:0000259" key="6">
    <source>
        <dbReference type="Pfam" id="PF00171"/>
    </source>
</evidence>
<keyword evidence="2 5" id="KW-0560">Oxidoreductase</keyword>
<dbReference type="InterPro" id="IPR016162">
    <property type="entry name" value="Ald_DH_N"/>
</dbReference>
<dbReference type="PROSITE" id="PS00687">
    <property type="entry name" value="ALDEHYDE_DEHYDR_GLU"/>
    <property type="match status" value="1"/>
</dbReference>
<sequence length="484" mass="53358">MINHYSKQYINGVWREGKSETVYNDTNPFNDEVLTSFKLSTKTDVDEAYESALKAQKDWAKTSAETKKAIFYRAAEIFEEKKNEFVQVIVQETGSSVLKATGEVISIIDMIRHAASYSDRMEAPDVLLSSMPGKESLVYHKPAGVVGIISPFNYPLFLSMRAVAPALAVGDAVVLKPDLQTQISGGFIIAEVFEQAGLPKGVLNVISFTIEEVGDYFVEHPTPQIISFTGSTAVGRHIGALCGKHLKKVALELGGNSPFIVLEDADIDQAIDAAIFGKFIHQGQICMITNRILVQRSLYDEFVNRYVQRASELPYGNPIDQKVVIGPIINNNQINKILKIVEEGKKEGNRLVLEGKRAGNVLTPFVFTDVNNDSKLAQTEIFGPVAIIIPFDTEAEALQMANKTEYGLSGAVFTQDIERGIEFARQLESGMAHVNDQTVNSSPNAPFGGEKASGLGRYGGEWGFEEFTSVKWVTVQRTPRKYPF</sequence>
<organism evidence="7 8">
    <name type="scientific">Heyndrickxia acidicola</name>
    <dbReference type="NCBI Taxonomy" id="209389"/>
    <lineage>
        <taxon>Bacteria</taxon>
        <taxon>Bacillati</taxon>
        <taxon>Bacillota</taxon>
        <taxon>Bacilli</taxon>
        <taxon>Bacillales</taxon>
        <taxon>Bacillaceae</taxon>
        <taxon>Heyndrickxia</taxon>
    </lineage>
</organism>
<evidence type="ECO:0000256" key="1">
    <source>
        <dbReference type="ARBA" id="ARBA00009986"/>
    </source>
</evidence>
<feature type="domain" description="Aldehyde dehydrogenase" evidence="6">
    <location>
        <begin position="14"/>
        <end position="473"/>
    </location>
</feature>
<feature type="active site" evidence="4">
    <location>
        <position position="252"/>
    </location>
</feature>
<dbReference type="Gene3D" id="3.40.605.10">
    <property type="entry name" value="Aldehyde Dehydrogenase, Chain A, domain 1"/>
    <property type="match status" value="1"/>
</dbReference>
<dbReference type="RefSeq" id="WP_066266650.1">
    <property type="nucleotide sequence ID" value="NZ_JARMAB010000001.1"/>
</dbReference>
<name>A0ABU6MAM7_9BACI</name>
<evidence type="ECO:0000256" key="3">
    <source>
        <dbReference type="ARBA" id="ARBA00023027"/>
    </source>
</evidence>
<dbReference type="Proteomes" id="UP001341444">
    <property type="component" value="Unassembled WGS sequence"/>
</dbReference>
<keyword evidence="8" id="KW-1185">Reference proteome</keyword>
<dbReference type="EMBL" id="JARMAB010000001">
    <property type="protein sequence ID" value="MED1201504.1"/>
    <property type="molecule type" value="Genomic_DNA"/>
</dbReference>
<keyword evidence="3" id="KW-0520">NAD</keyword>
<evidence type="ECO:0000313" key="7">
    <source>
        <dbReference type="EMBL" id="MED1201504.1"/>
    </source>
</evidence>
<accession>A0ABU6MAM7</accession>